<organism evidence="2 3">
    <name type="scientific">Alloprevotella tannerae ATCC 51259</name>
    <dbReference type="NCBI Taxonomy" id="626522"/>
    <lineage>
        <taxon>Bacteria</taxon>
        <taxon>Pseudomonadati</taxon>
        <taxon>Bacteroidota</taxon>
        <taxon>Bacteroidia</taxon>
        <taxon>Bacteroidales</taxon>
        <taxon>Prevotellaceae</taxon>
        <taxon>Alloprevotella</taxon>
    </lineage>
</organism>
<dbReference type="Proteomes" id="UP000003460">
    <property type="component" value="Unassembled WGS sequence"/>
</dbReference>
<dbReference type="AlphaFoldDB" id="C9LHL2"/>
<protein>
    <recommendedName>
        <fullName evidence="4">NERD domain-containing protein</fullName>
    </recommendedName>
</protein>
<keyword evidence="3" id="KW-1185">Reference proteome</keyword>
<comment type="caution">
    <text evidence="2">The sequence shown here is derived from an EMBL/GenBank/DDBJ whole genome shotgun (WGS) entry which is preliminary data.</text>
</comment>
<accession>C9LHL2</accession>
<name>C9LHL2_9BACT</name>
<evidence type="ECO:0000313" key="3">
    <source>
        <dbReference type="Proteomes" id="UP000003460"/>
    </source>
</evidence>
<dbReference type="STRING" id="626522.GCWU000325_01677"/>
<reference evidence="2" key="1">
    <citation type="submission" date="2009-09" db="EMBL/GenBank/DDBJ databases">
        <authorList>
            <person name="Weinstock G."/>
            <person name="Sodergren E."/>
            <person name="Clifton S."/>
            <person name="Fulton L."/>
            <person name="Fulton B."/>
            <person name="Courtney L."/>
            <person name="Fronick C."/>
            <person name="Harrison M."/>
            <person name="Strong C."/>
            <person name="Farmer C."/>
            <person name="Delahaunty K."/>
            <person name="Markovic C."/>
            <person name="Hall O."/>
            <person name="Minx P."/>
            <person name="Tomlinson C."/>
            <person name="Mitreva M."/>
            <person name="Nelson J."/>
            <person name="Hou S."/>
            <person name="Wollam A."/>
            <person name="Pepin K.H."/>
            <person name="Johnson M."/>
            <person name="Bhonagiri V."/>
            <person name="Nash W.E."/>
            <person name="Warren W."/>
            <person name="Chinwalla A."/>
            <person name="Mardis E.R."/>
            <person name="Wilson R.K."/>
        </authorList>
    </citation>
    <scope>NUCLEOTIDE SEQUENCE [LARGE SCALE GENOMIC DNA]</scope>
    <source>
        <strain evidence="2">ATCC 51259</strain>
    </source>
</reference>
<dbReference type="GeneID" id="84576518"/>
<evidence type="ECO:0008006" key="4">
    <source>
        <dbReference type="Google" id="ProtNLM"/>
    </source>
</evidence>
<evidence type="ECO:0000256" key="1">
    <source>
        <dbReference type="SAM" id="MobiDB-lite"/>
    </source>
</evidence>
<dbReference type="HOGENOM" id="CLU_428784_0_0_10"/>
<evidence type="ECO:0000313" key="2">
    <source>
        <dbReference type="EMBL" id="EEX71366.1"/>
    </source>
</evidence>
<dbReference type="EMBL" id="ACIJ02000021">
    <property type="protein sequence ID" value="EEX71366.1"/>
    <property type="molecule type" value="Genomic_DNA"/>
</dbReference>
<proteinExistence type="predicted"/>
<dbReference type="RefSeq" id="WP_006255451.1">
    <property type="nucleotide sequence ID" value="NZ_GG700643.1"/>
</dbReference>
<gene>
    <name evidence="2" type="ORF">GCWU000325_01677</name>
</gene>
<sequence length="645" mass="74795">MANTHMVRKRKHTKKKRQPPKAKKKKTVVRQCANTSNPFELQMRAMGKYLLKVFKDKDAIKTALREHIEIVEGYFRKYDSVQLLGSIGLYLLDHLPNIEKHFIAQMNGTDMRLDENAEVIAEYAMNFGLALPNDGKDSPTDDVIKDLRDKLKTLFVAYMHLDMPLGDEPTQFIDWMIHMDTIAVRGDGYQVHVYEVFKEMFFPHTTFYQQQFGYSVDQLFDFFMDLENRVICKICSQDTIYGATKMHDRWVKWEEKTFGPIGNEVRLENKDFSKGIFGAFFEANPDVPHTEDGMQFLMYQPDDYRGSDMIFWVYPQSEVETRILDSLSMKFGDNSAFLVESEFKGSIMNGHSIFEKPFVKDGDKYYCFTPMIPHRNLFLIAEKLMMRNEAYYQKNFQQNTNPISRDVYIESKVKSVMESFLSNVTFYSSVHYNIIEEDGQKKKPELDILGISNKAIYIIEVKAHELSYKDRVRLDGAKDKFKASVAEACKQCCRAADFIYNSTKPEFGTQEGTVTIDKKKPIYKMAVTFQHFSSLLGQMDKLVTAGLMEEHFRDTWAVSLFDLMVVADFVESEDEFLSYLDMRKIINTNHSAFHDELDLLGQFLNENLADKVISNKPMKVIGGSGDIDEEYAKDFYIPMDFGFGE</sequence>
<feature type="region of interest" description="Disordered" evidence="1">
    <location>
        <begin position="1"/>
        <end position="26"/>
    </location>
</feature>
<dbReference type="eggNOG" id="COG3012">
    <property type="taxonomic scope" value="Bacteria"/>
</dbReference>